<keyword evidence="2" id="KW-1185">Reference proteome</keyword>
<reference evidence="1 2" key="1">
    <citation type="submission" date="2019-12" db="EMBL/GenBank/DDBJ databases">
        <authorList>
            <person name="Ayuk M.A."/>
            <person name="Robinson C.J."/>
            <person name="Anderson W.A."/>
            <person name="Ullah H."/>
            <person name="Gugssa A."/>
            <person name="Somiranjan G."/>
            <person name="Allen A."/>
            <person name="Lourds M.F."/>
            <person name="Quagraine B.K."/>
            <person name="Smith M."/>
            <person name="Moore M."/>
            <person name="Oliver J."/>
            <person name="Irabor E."/>
            <person name="Roy S.D."/>
            <person name="Bassey G."/>
            <person name="Louis B.N."/>
            <person name="Adu D."/>
            <person name="Akhimien C.E."/>
            <person name="Annor K."/>
            <person name="Archibald A."/>
            <person name="Ashagre K.C."/>
            <person name="Baity M.R."/>
            <person name="Barnes K.J."/>
            <person name="Barrios L.E."/>
            <person name="Black A.C."/>
            <person name="Bowen'Kauth M.S."/>
            <person name="Bowman K.N."/>
            <person name="Breaux D.L."/>
            <person name="Brooks J.A."/>
            <person name="Bwayili H.A."/>
            <person name="Caine T."/>
            <person name="Williams A.Y."/>
            <person name="Norris L.J."/>
            <person name="Nwozo E.O."/>
            <person name="Prosper P.L."/>
            <person name="Rankin N.A."/>
            <person name="Richardson K.M."/>
            <person name="Robinson D.M."/>
            <person name="Salters D.J."/>
            <person name="Savage M.A."/>
            <person name="Solomon S.M."/>
            <person name="Williams L.R."/>
            <person name="Curtis N."/>
            <person name="Garlena R.A."/>
            <person name="Russell D.A."/>
            <person name="Pope W.H."/>
            <person name="Jacobs-Sera D."/>
            <person name="Hatfull G.F."/>
        </authorList>
    </citation>
    <scope>NUCLEOTIDE SEQUENCE [LARGE SCALE GENOMIC DNA]</scope>
</reference>
<dbReference type="EMBL" id="MN813687">
    <property type="protein sequence ID" value="QHB37433.1"/>
    <property type="molecule type" value="Genomic_DNA"/>
</dbReference>
<protein>
    <submittedName>
        <fullName evidence="1">Uncharacterized protein</fullName>
    </submittedName>
</protein>
<sequence>MARFDKSNPINSTFRAHVAANYPDADLGKIFGCGLDAAGKVVKGAGIDGVVGVLIVTEKPGVVGPLRDVSRVDVMTSGEVTDFGPTAGTPGTDFGEAGKAYYSDAAGNITATWAEGSVYVGHCVEPDRLIVRVNPIPAAAGL</sequence>
<evidence type="ECO:0000313" key="2">
    <source>
        <dbReference type="Proteomes" id="UP000463915"/>
    </source>
</evidence>
<name>A0A6B9L9G8_9CAUD</name>
<organism evidence="1 2">
    <name type="scientific">Mycobacterium phage Onyinye</name>
    <dbReference type="NCBI Taxonomy" id="2686235"/>
    <lineage>
        <taxon>Viruses</taxon>
        <taxon>Duplodnaviria</taxon>
        <taxon>Heunggongvirae</taxon>
        <taxon>Uroviricota</taxon>
        <taxon>Caudoviricetes</taxon>
        <taxon>Onyinyevirus</taxon>
        <taxon>Onyinyevirus onyinye</taxon>
    </lineage>
</organism>
<dbReference type="Proteomes" id="UP000463915">
    <property type="component" value="Segment"/>
</dbReference>
<dbReference type="KEGG" id="vg:77924824"/>
<accession>A0A6B9L9G8</accession>
<gene>
    <name evidence="1" type="primary">27</name>
    <name evidence="1" type="ORF">SEA_ONYINYE_27</name>
</gene>
<dbReference type="RefSeq" id="YP_010649276.1">
    <property type="nucleotide sequence ID" value="NC_070765.1"/>
</dbReference>
<evidence type="ECO:0000313" key="1">
    <source>
        <dbReference type="EMBL" id="QHB37433.1"/>
    </source>
</evidence>
<proteinExistence type="predicted"/>
<dbReference type="GeneID" id="77924824"/>